<reference evidence="1" key="1">
    <citation type="submission" date="2021-02" db="EMBL/GenBank/DDBJ databases">
        <title>Rhodobacter shimadae sp. nov., an aerobic anoxygenic phototrophic bacterium isolated from a hot spring.</title>
        <authorList>
            <person name="Muramatsu S."/>
            <person name="Haruta S."/>
            <person name="Hirose S."/>
            <person name="Hanada S."/>
        </authorList>
    </citation>
    <scope>NUCLEOTIDE SEQUENCE</scope>
    <source>
        <strain evidence="1">N10</strain>
    </source>
</reference>
<dbReference type="EMBL" id="CP069370">
    <property type="protein sequence ID" value="QYZ71943.1"/>
    <property type="molecule type" value="Genomic_DNA"/>
</dbReference>
<keyword evidence="2" id="KW-1185">Reference proteome</keyword>
<dbReference type="Proteomes" id="UP000826300">
    <property type="component" value="Chromosome"/>
</dbReference>
<protein>
    <submittedName>
        <fullName evidence="1">Uncharacterized protein</fullName>
    </submittedName>
</protein>
<proteinExistence type="predicted"/>
<sequence length="197" mass="19507">MLAAAPAQAAVEACLTTIGGADIPLSYDTTDKALRDNRSMRERLFGGYGHVTCPGYVTLRAMTPDLTDDQRQPFCLVWDEKADTYTGFQVGKRDSWAECAAPSGLFCRGVNASAQTAGAVAGAIGRAATGAPLTGGANATLDTASGALIATGAGSSILSMLGTAASSAVAALSAPAVAAGAAVTVVAVGGAVYVCGE</sequence>
<evidence type="ECO:0000313" key="1">
    <source>
        <dbReference type="EMBL" id="QYZ71943.1"/>
    </source>
</evidence>
<name>A0A8G0ZXB5_9RHOB</name>
<organism evidence="1 2">
    <name type="scientific">Neotabrizicola shimadae</name>
    <dbReference type="NCBI Taxonomy" id="2807096"/>
    <lineage>
        <taxon>Bacteria</taxon>
        <taxon>Pseudomonadati</taxon>
        <taxon>Pseudomonadota</taxon>
        <taxon>Alphaproteobacteria</taxon>
        <taxon>Rhodobacterales</taxon>
        <taxon>Paracoccaceae</taxon>
        <taxon>Neotabrizicola</taxon>
    </lineage>
</organism>
<dbReference type="KEGG" id="nsm:JO391_11240"/>
<evidence type="ECO:0000313" key="2">
    <source>
        <dbReference type="Proteomes" id="UP000826300"/>
    </source>
</evidence>
<dbReference type="AlphaFoldDB" id="A0A8G0ZXB5"/>
<accession>A0A8G0ZXB5</accession>
<gene>
    <name evidence="1" type="ORF">JO391_11240</name>
</gene>